<comment type="caution">
    <text evidence="2">The sequence shown here is derived from an EMBL/GenBank/DDBJ whole genome shotgun (WGS) entry which is preliminary data.</text>
</comment>
<proteinExistence type="predicted"/>
<feature type="transmembrane region" description="Helical" evidence="1">
    <location>
        <begin position="61"/>
        <end position="81"/>
    </location>
</feature>
<dbReference type="EMBL" id="JBCEWA010000006">
    <property type="protein sequence ID" value="MEL5988620.1"/>
    <property type="molecule type" value="Genomic_DNA"/>
</dbReference>
<dbReference type="Proteomes" id="UP001398420">
    <property type="component" value="Unassembled WGS sequence"/>
</dbReference>
<gene>
    <name evidence="2" type="ORF">AAF454_09410</name>
</gene>
<evidence type="ECO:0000256" key="1">
    <source>
        <dbReference type="SAM" id="Phobius"/>
    </source>
</evidence>
<keyword evidence="3" id="KW-1185">Reference proteome</keyword>
<protein>
    <submittedName>
        <fullName evidence="2">Uncharacterized protein</fullName>
    </submittedName>
</protein>
<sequence length="137" mass="15721">MLNISGRFYFYIALEVVLISIVLGCTYYNIDMISLFILVMSPFFLLFSAIWLEVNERKNPLLLLGSIILYVVIVLTSYLMTLHIGTEKYLPKASHFNEGSMVTFIISIVTKEMLIGVSVYLVLLYFLKKNDNKTTTE</sequence>
<feature type="transmembrane region" description="Helical" evidence="1">
    <location>
        <begin position="101"/>
        <end position="127"/>
    </location>
</feature>
<evidence type="ECO:0000313" key="2">
    <source>
        <dbReference type="EMBL" id="MEL5988620.1"/>
    </source>
</evidence>
<keyword evidence="1" id="KW-0472">Membrane</keyword>
<dbReference type="RefSeq" id="WP_087681032.1">
    <property type="nucleotide sequence ID" value="NZ_JBBCRB010000005.1"/>
</dbReference>
<organism evidence="2 3">
    <name type="scientific">Kurthia gibsonii</name>
    <dbReference type="NCBI Taxonomy" id="33946"/>
    <lineage>
        <taxon>Bacteria</taxon>
        <taxon>Bacillati</taxon>
        <taxon>Bacillota</taxon>
        <taxon>Bacilli</taxon>
        <taxon>Bacillales</taxon>
        <taxon>Caryophanaceae</taxon>
        <taxon>Kurthia</taxon>
    </lineage>
</organism>
<evidence type="ECO:0000313" key="3">
    <source>
        <dbReference type="Proteomes" id="UP001398420"/>
    </source>
</evidence>
<keyword evidence="1" id="KW-1133">Transmembrane helix</keyword>
<feature type="transmembrane region" description="Helical" evidence="1">
    <location>
        <begin position="9"/>
        <end position="30"/>
    </location>
</feature>
<reference evidence="2 3" key="1">
    <citation type="submission" date="2024-04" db="EMBL/GenBank/DDBJ databases">
        <authorList>
            <person name="Wu Y.S."/>
            <person name="Zhang L."/>
        </authorList>
    </citation>
    <scope>NUCLEOTIDE SEQUENCE [LARGE SCALE GENOMIC DNA]</scope>
    <source>
        <strain evidence="2 3">KG-01</strain>
    </source>
</reference>
<keyword evidence="1" id="KW-0812">Transmembrane</keyword>
<accession>A0ABU9LKT2</accession>
<name>A0ABU9LKT2_9BACL</name>
<feature type="transmembrane region" description="Helical" evidence="1">
    <location>
        <begin position="36"/>
        <end position="54"/>
    </location>
</feature>